<feature type="binding site" evidence="6">
    <location>
        <position position="256"/>
    </location>
    <ligand>
        <name>FAD</name>
        <dbReference type="ChEBI" id="CHEBI:57692"/>
    </ligand>
</feature>
<dbReference type="SUPFAM" id="SSF54373">
    <property type="entry name" value="FAD-linked reductases, C-terminal domain"/>
    <property type="match status" value="1"/>
</dbReference>
<dbReference type="AlphaFoldDB" id="A0A7I4YSI0"/>
<feature type="binding site" evidence="6">
    <location>
        <begin position="45"/>
        <end position="46"/>
    </location>
    <ligand>
        <name>FAD</name>
        <dbReference type="ChEBI" id="CHEBI:57692"/>
    </ligand>
</feature>
<sequence>VMSVDSFSDNQIDHDVIVVGAGLSGLSAARELLRLEPTLRVLVLEAKERVGGKTLSVSMKAARGNTLNADLGGTWITHSQPNILRLIEELGLKTLPQYSTGTKWVQIGTPKWRSCTGSALKNIRDFSLGETLNLWWSVRKMRKLAEKVDVTNPFSWNRADELNEMSLAQWIRQNVNGRSARDALEIAARATYGVEPSRVNMLYHLTLCKCTGTFANLFDVSGGGVQAMRVQGGTEQISKRLAEEIGKDKIILHRVVERFEVDESNGITRVHTHSTNAPYDKIIYTCSQVICAVPLNQCAKISFFPPLPYLKQRLFDSAMPGNLIKFLVTFETAFWREEGWSGEVISTGRTTSPSEVLPVICTYDYTSSSGIPAMIGFMSEEYSDMTKEDRCNAVVRDLMRVFGERAMVQFLDYEEKLWSKEPYIAGAPSVFMPCGTMDSWLVRREPFMTVHFAGAETASKWIGYMEGAVESSLRTVHEVFHQLGYYDKISYTLLKGSVYDSDYKQPLVTSKHYVERIPFWRRGVFFFTVLCLGILVYSKKYKLSYTARAMKPLEKAVVKFSTGMDWP</sequence>
<dbReference type="Proteomes" id="UP000025227">
    <property type="component" value="Unplaced"/>
</dbReference>
<keyword evidence="9" id="KW-1185">Reference proteome</keyword>
<keyword evidence="7" id="KW-0274">FAD</keyword>
<feature type="transmembrane region" description="Helical" evidence="7">
    <location>
        <begin position="519"/>
        <end position="538"/>
    </location>
</feature>
<dbReference type="InterPro" id="IPR050703">
    <property type="entry name" value="Flavin_MAO"/>
</dbReference>
<comment type="cofactor">
    <cofactor evidence="1 7">
        <name>FAD</name>
        <dbReference type="ChEBI" id="CHEBI:57692"/>
    </cofactor>
</comment>
<dbReference type="Gene3D" id="1.10.405.10">
    <property type="entry name" value="Guanine Nucleotide Dissociation Inhibitor, domain 1"/>
    <property type="match status" value="1"/>
</dbReference>
<feature type="binding site" evidence="6">
    <location>
        <position position="456"/>
    </location>
    <ligand>
        <name>FAD</name>
        <dbReference type="ChEBI" id="CHEBI:57692"/>
    </ligand>
</feature>
<feature type="binding site" evidence="6">
    <location>
        <position position="24"/>
    </location>
    <ligand>
        <name>FAD</name>
        <dbReference type="ChEBI" id="CHEBI:57692"/>
    </ligand>
</feature>
<evidence type="ECO:0000313" key="9">
    <source>
        <dbReference type="Proteomes" id="UP000025227"/>
    </source>
</evidence>
<reference evidence="10" key="1">
    <citation type="submission" date="2020-12" db="UniProtKB">
        <authorList>
            <consortium name="WormBaseParasite"/>
        </authorList>
    </citation>
    <scope>IDENTIFICATION</scope>
    <source>
        <strain evidence="10">MHco3</strain>
    </source>
</reference>
<feature type="binding site" evidence="6">
    <location>
        <position position="377"/>
    </location>
    <ligand>
        <name>substrate</name>
    </ligand>
</feature>
<keyword evidence="7" id="KW-1133">Transmembrane helix</keyword>
<keyword evidence="4 7" id="KW-0560">Oxidoreductase</keyword>
<dbReference type="Pfam" id="PF01593">
    <property type="entry name" value="Amino_oxidase"/>
    <property type="match status" value="1"/>
</dbReference>
<keyword evidence="7" id="KW-0812">Transmembrane</keyword>
<dbReference type="OrthoDB" id="7777654at2759"/>
<dbReference type="OMA" id="LWARVMH"/>
<dbReference type="EC" id="1.4.3.-" evidence="7"/>
<name>A0A7I4YSI0_HAECO</name>
<dbReference type="SUPFAM" id="SSF51905">
    <property type="entry name" value="FAD/NAD(P)-binding domain"/>
    <property type="match status" value="1"/>
</dbReference>
<comment type="catalytic activity">
    <reaction evidence="5">
        <text>a secondary aliphatic amine + O2 + H2O = a primary amine + an aldehyde + H2O2</text>
        <dbReference type="Rhea" id="RHEA:26414"/>
        <dbReference type="ChEBI" id="CHEBI:15377"/>
        <dbReference type="ChEBI" id="CHEBI:15379"/>
        <dbReference type="ChEBI" id="CHEBI:16240"/>
        <dbReference type="ChEBI" id="CHEBI:17478"/>
        <dbReference type="ChEBI" id="CHEBI:58855"/>
        <dbReference type="ChEBI" id="CHEBI:65296"/>
        <dbReference type="EC" id="1.4.3.4"/>
    </reaction>
</comment>
<feature type="domain" description="Amine oxidase" evidence="8">
    <location>
        <begin position="23"/>
        <end position="479"/>
    </location>
</feature>
<dbReference type="InterPro" id="IPR001613">
    <property type="entry name" value="Flavin_amine_oxidase"/>
</dbReference>
<dbReference type="InterPro" id="IPR002937">
    <property type="entry name" value="Amino_oxidase"/>
</dbReference>
<dbReference type="GO" id="GO:0005741">
    <property type="term" value="C:mitochondrial outer membrane"/>
    <property type="evidence" value="ECO:0007669"/>
    <property type="project" value="UniProtKB-SubCell"/>
</dbReference>
<dbReference type="InterPro" id="IPR036188">
    <property type="entry name" value="FAD/NAD-bd_sf"/>
</dbReference>
<dbReference type="GO" id="GO:0008131">
    <property type="term" value="F:primary methylamine oxidase activity"/>
    <property type="evidence" value="ECO:0007669"/>
    <property type="project" value="UniProtKB-ARBA"/>
</dbReference>
<evidence type="ECO:0000259" key="8">
    <source>
        <dbReference type="Pfam" id="PF01593"/>
    </source>
</evidence>
<evidence type="ECO:0000313" key="10">
    <source>
        <dbReference type="WBParaSite" id="HCON_00132460-00001"/>
    </source>
</evidence>
<evidence type="ECO:0000256" key="3">
    <source>
        <dbReference type="ARBA" id="ARBA00005995"/>
    </source>
</evidence>
<evidence type="ECO:0000256" key="4">
    <source>
        <dbReference type="ARBA" id="ARBA00023002"/>
    </source>
</evidence>
<protein>
    <recommendedName>
        <fullName evidence="7">Amine oxidase</fullName>
        <ecNumber evidence="7">1.4.3.-</ecNumber>
    </recommendedName>
</protein>
<evidence type="ECO:0000256" key="5">
    <source>
        <dbReference type="ARBA" id="ARBA00048448"/>
    </source>
</evidence>
<dbReference type="PANTHER" id="PTHR43563">
    <property type="entry name" value="AMINE OXIDASE"/>
    <property type="match status" value="1"/>
</dbReference>
<evidence type="ECO:0000256" key="7">
    <source>
        <dbReference type="RuleBase" id="RU362067"/>
    </source>
</evidence>
<proteinExistence type="inferred from homology"/>
<dbReference type="PANTHER" id="PTHR43563:SF14">
    <property type="entry name" value="AMINE OXIDASE"/>
    <property type="match status" value="1"/>
</dbReference>
<dbReference type="Gene3D" id="3.90.660.10">
    <property type="match status" value="1"/>
</dbReference>
<comment type="subcellular location">
    <subcellularLocation>
        <location evidence="2">Mitochondrion outer membrane</location>
        <topology evidence="2">Single-pass type IV membrane protein</topology>
        <orientation evidence="2">Cytoplasmic side</orientation>
    </subcellularLocation>
</comment>
<dbReference type="Gene3D" id="3.50.50.60">
    <property type="entry name" value="FAD/NAD(P)-binding domain"/>
    <property type="match status" value="1"/>
</dbReference>
<organism evidence="9 10">
    <name type="scientific">Haemonchus contortus</name>
    <name type="common">Barber pole worm</name>
    <dbReference type="NCBI Taxonomy" id="6289"/>
    <lineage>
        <taxon>Eukaryota</taxon>
        <taxon>Metazoa</taxon>
        <taxon>Ecdysozoa</taxon>
        <taxon>Nematoda</taxon>
        <taxon>Chromadorea</taxon>
        <taxon>Rhabditida</taxon>
        <taxon>Rhabditina</taxon>
        <taxon>Rhabditomorpha</taxon>
        <taxon>Strongyloidea</taxon>
        <taxon>Trichostrongylidae</taxon>
        <taxon>Haemonchus</taxon>
    </lineage>
</organism>
<dbReference type="PRINTS" id="PR00757">
    <property type="entry name" value="AMINEOXDASEF"/>
</dbReference>
<comment type="similarity">
    <text evidence="3 7">Belongs to the flavin monoamine oxidase family.</text>
</comment>
<evidence type="ECO:0000256" key="6">
    <source>
        <dbReference type="PIRSR" id="PIRSR601613-1"/>
    </source>
</evidence>
<keyword evidence="7" id="KW-0472">Membrane</keyword>
<dbReference type="WBParaSite" id="HCON_00132460-00001">
    <property type="protein sequence ID" value="HCON_00132460-00001"/>
    <property type="gene ID" value="HCON_00132460"/>
</dbReference>
<accession>A0A7I4YSI0</accession>
<evidence type="ECO:0000256" key="1">
    <source>
        <dbReference type="ARBA" id="ARBA00001974"/>
    </source>
</evidence>
<dbReference type="GO" id="GO:0097621">
    <property type="term" value="F:monoamine oxidase activity"/>
    <property type="evidence" value="ECO:0007669"/>
    <property type="project" value="UniProtKB-EC"/>
</dbReference>
<evidence type="ECO:0000256" key="2">
    <source>
        <dbReference type="ARBA" id="ARBA00004362"/>
    </source>
</evidence>
<keyword evidence="7" id="KW-0285">Flavoprotein</keyword>